<dbReference type="EMBL" id="JACOAF010000030">
    <property type="protein sequence ID" value="MBC3540636.1"/>
    <property type="molecule type" value="Genomic_DNA"/>
</dbReference>
<reference evidence="1 2" key="1">
    <citation type="journal article" date="2019" name="Int. J. Syst. Evol. Microbiol.">
        <title>Rufibacter sediminis sp. nov., isolated from freshwater lake sediment.</title>
        <authorList>
            <person name="Qu J.H."/>
            <person name="Zhang L.J."/>
            <person name="Fu Y.H."/>
            <person name="Li H.F."/>
        </authorList>
    </citation>
    <scope>NUCLEOTIDE SEQUENCE [LARGE SCALE GENOMIC DNA]</scope>
    <source>
        <strain evidence="1 2">H-1</strain>
    </source>
</reference>
<sequence>MVRLEDKIQFECAQFLRRNRITFYHVPNGAKRSAAEASRLIALGLLPGVNDLVILLPGAVSVYVELKIEKGKLSKSQINFHQKISELGFPNYIIQTDCPNQAILLLADILKNHTQQSLDI</sequence>
<dbReference type="Gene3D" id="3.40.1350.10">
    <property type="match status" value="1"/>
</dbReference>
<organism evidence="1 2">
    <name type="scientific">Rufibacter sediminis</name>
    <dbReference type="NCBI Taxonomy" id="2762756"/>
    <lineage>
        <taxon>Bacteria</taxon>
        <taxon>Pseudomonadati</taxon>
        <taxon>Bacteroidota</taxon>
        <taxon>Cytophagia</taxon>
        <taxon>Cytophagales</taxon>
        <taxon>Hymenobacteraceae</taxon>
        <taxon>Rufibacter</taxon>
    </lineage>
</organism>
<evidence type="ECO:0000313" key="1">
    <source>
        <dbReference type="EMBL" id="MBC3540636.1"/>
    </source>
</evidence>
<keyword evidence="2" id="KW-1185">Reference proteome</keyword>
<dbReference type="InterPro" id="IPR011856">
    <property type="entry name" value="tRNA_endonuc-like_dom_sf"/>
</dbReference>
<proteinExistence type="predicted"/>
<protein>
    <submittedName>
        <fullName evidence="1">VRR-NUC domain-containing protein</fullName>
    </submittedName>
</protein>
<comment type="caution">
    <text evidence="1">The sequence shown here is derived from an EMBL/GenBank/DDBJ whole genome shotgun (WGS) entry which is preliminary data.</text>
</comment>
<accession>A0ABR6VVK2</accession>
<name>A0ABR6VVK2_9BACT</name>
<evidence type="ECO:0000313" key="2">
    <source>
        <dbReference type="Proteomes" id="UP000659698"/>
    </source>
</evidence>
<gene>
    <name evidence="1" type="ORF">H7U12_13160</name>
</gene>
<dbReference type="Proteomes" id="UP000659698">
    <property type="component" value="Unassembled WGS sequence"/>
</dbReference>